<evidence type="ECO:0000313" key="4">
    <source>
        <dbReference type="Proteomes" id="UP001139263"/>
    </source>
</evidence>
<gene>
    <name evidence="3" type="ORF">MM817_02903</name>
</gene>
<feature type="compositionally biased region" description="Basic residues" evidence="1">
    <location>
        <begin position="107"/>
        <end position="119"/>
    </location>
</feature>
<dbReference type="GO" id="GO:0006313">
    <property type="term" value="P:DNA transposition"/>
    <property type="evidence" value="ECO:0007669"/>
    <property type="project" value="InterPro"/>
</dbReference>
<feature type="region of interest" description="Disordered" evidence="1">
    <location>
        <begin position="103"/>
        <end position="127"/>
    </location>
</feature>
<keyword evidence="4" id="KW-1185">Reference proteome</keyword>
<proteinExistence type="predicted"/>
<accession>A0A9X1VAD1</accession>
<evidence type="ECO:0000259" key="2">
    <source>
        <dbReference type="Pfam" id="PF01609"/>
    </source>
</evidence>
<sequence>MLVAKDWTFIEKFWLLDLSRTASLLNSQYATRGIQATDPADLLRAYLLMVQVGQTSITAWVDELRRVPLYAIISGFKPGHTPGVGTFYNLFARFWPLTSSHISGQIKPKRNKKPVKGKKGEKAPTTTPKKVERLVNRLLVRRPAPRALPTDILMSLFREQFVEVSAKLGLIGDVSALSVAGDGTPIRTAAFPRSKRICSCRVQGIQDCTCNRLYSQPDCNIGWDSHRNCHYFGYHLYMFTASDSHADLPLYPRLGPASRHDSVSLVVGIKEFEQYYPDWHWKRVLLDAAHDAMPFYRYFESKGTIPFIDLNKRQTGNKKYKDNISVSSSGVPICQKGLAMKDNGYDRSRGRRKYRCPLMQKGVCTCDAPCSNSPYGRCVYTYTKDNPRLFPPVARDSDMWKDVYKRRTSVERSNKREKVDYRLEAASHRSTKMWITRIFGIMMCQHLDAWHHEIDIDLKSTLLVA</sequence>
<dbReference type="GO" id="GO:0004803">
    <property type="term" value="F:transposase activity"/>
    <property type="evidence" value="ECO:0007669"/>
    <property type="project" value="InterPro"/>
</dbReference>
<feature type="domain" description="Transposase IS4-like" evidence="2">
    <location>
        <begin position="222"/>
        <end position="443"/>
    </location>
</feature>
<dbReference type="Proteomes" id="UP001139263">
    <property type="component" value="Unassembled WGS sequence"/>
</dbReference>
<dbReference type="InterPro" id="IPR002559">
    <property type="entry name" value="Transposase_11"/>
</dbReference>
<evidence type="ECO:0000256" key="1">
    <source>
        <dbReference type="SAM" id="MobiDB-lite"/>
    </source>
</evidence>
<name>A0A9X1VAD1_9BACL</name>
<comment type="caution">
    <text evidence="3">The sequence shown here is derived from an EMBL/GenBank/DDBJ whole genome shotgun (WGS) entry which is preliminary data.</text>
</comment>
<organism evidence="3 4">
    <name type="scientific">Sulfoacidibacillus ferrooxidans</name>
    <dbReference type="NCBI Taxonomy" id="2005001"/>
    <lineage>
        <taxon>Bacteria</taxon>
        <taxon>Bacillati</taxon>
        <taxon>Bacillota</taxon>
        <taxon>Bacilli</taxon>
        <taxon>Bacillales</taxon>
        <taxon>Alicyclobacillaceae</taxon>
        <taxon>Sulfoacidibacillus</taxon>
    </lineage>
</organism>
<evidence type="ECO:0000313" key="3">
    <source>
        <dbReference type="EMBL" id="MCI0184606.1"/>
    </source>
</evidence>
<dbReference type="Pfam" id="PF01609">
    <property type="entry name" value="DDE_Tnp_1"/>
    <property type="match status" value="1"/>
</dbReference>
<reference evidence="3" key="1">
    <citation type="submission" date="2022-03" db="EMBL/GenBank/DDBJ databases">
        <title>Draft Genome Sequence of Firmicute Strain S0AB, a Heterotrophic Iron/Sulfur-Oxidizing Extreme Acidophile.</title>
        <authorList>
            <person name="Vergara E."/>
            <person name="Pakostova E."/>
            <person name="Johnson D.B."/>
            <person name="Holmes D.S."/>
        </authorList>
    </citation>
    <scope>NUCLEOTIDE SEQUENCE</scope>
    <source>
        <strain evidence="3">S0AB</strain>
    </source>
</reference>
<protein>
    <recommendedName>
        <fullName evidence="2">Transposase IS4-like domain-containing protein</fullName>
    </recommendedName>
</protein>
<dbReference type="EMBL" id="JALBUF010000018">
    <property type="protein sequence ID" value="MCI0184606.1"/>
    <property type="molecule type" value="Genomic_DNA"/>
</dbReference>
<dbReference type="AlphaFoldDB" id="A0A9X1VAD1"/>
<dbReference type="GO" id="GO:0003677">
    <property type="term" value="F:DNA binding"/>
    <property type="evidence" value="ECO:0007669"/>
    <property type="project" value="InterPro"/>
</dbReference>